<sequence>MCEGGKRCQLFLRKTAPKDMITMKSLLILMMDVMLLLTFQYRSVGRRDPCSRGDNRIWMRERPPPRY</sequence>
<evidence type="ECO:0000256" key="2">
    <source>
        <dbReference type="SAM" id="Phobius"/>
    </source>
</evidence>
<keyword evidence="2" id="KW-0472">Membrane</keyword>
<keyword evidence="2" id="KW-1133">Transmembrane helix</keyword>
<keyword evidence="5" id="KW-1185">Reference proteome</keyword>
<name>A0A657LZ56_9HYPH</name>
<reference evidence="4 5" key="1">
    <citation type="submission" date="2016-02" db="EMBL/GenBank/DDBJ databases">
        <title>Genome sequencing of a beta-galactosidase producing bacteria Rhizobium sp. 59.</title>
        <authorList>
            <person name="Wang D."/>
            <person name="Kot W."/>
            <person name="Qin Y."/>
            <person name="Hansen L."/>
            <person name="Naqvi K."/>
            <person name="Rensing C."/>
        </authorList>
    </citation>
    <scope>NUCLEOTIDE SEQUENCE [LARGE SCALE GENOMIC DNA]</scope>
    <source>
        <strain evidence="4 5">59</strain>
    </source>
</reference>
<evidence type="ECO:0000313" key="4">
    <source>
        <dbReference type="EMBL" id="OJF98888.1"/>
    </source>
</evidence>
<dbReference type="EMBL" id="LSRP01000074">
    <property type="protein sequence ID" value="OJF98724.1"/>
    <property type="molecule type" value="Genomic_DNA"/>
</dbReference>
<keyword evidence="2" id="KW-0812">Transmembrane</keyword>
<evidence type="ECO:0000313" key="3">
    <source>
        <dbReference type="EMBL" id="OJF98724.1"/>
    </source>
</evidence>
<feature type="transmembrane region" description="Helical" evidence="2">
    <location>
        <begin position="21"/>
        <end position="41"/>
    </location>
</feature>
<evidence type="ECO:0000313" key="5">
    <source>
        <dbReference type="Proteomes" id="UP000182661"/>
    </source>
</evidence>
<proteinExistence type="predicted"/>
<gene>
    <name evidence="3" type="ORF">AX760_01405</name>
    <name evidence="4" type="ORF">AX760_02405</name>
</gene>
<feature type="region of interest" description="Disordered" evidence="1">
    <location>
        <begin position="47"/>
        <end position="67"/>
    </location>
</feature>
<dbReference type="AlphaFoldDB" id="A0A657LZ56"/>
<organism evidence="4 5">
    <name type="scientific">Pararhizobium antarcticum</name>
    <dbReference type="NCBI Taxonomy" id="1798805"/>
    <lineage>
        <taxon>Bacteria</taxon>
        <taxon>Pseudomonadati</taxon>
        <taxon>Pseudomonadota</taxon>
        <taxon>Alphaproteobacteria</taxon>
        <taxon>Hyphomicrobiales</taxon>
        <taxon>Rhizobiaceae</taxon>
        <taxon>Rhizobium/Agrobacterium group</taxon>
        <taxon>Pararhizobium</taxon>
    </lineage>
</organism>
<protein>
    <submittedName>
        <fullName evidence="4">Uncharacterized protein</fullName>
    </submittedName>
</protein>
<evidence type="ECO:0000256" key="1">
    <source>
        <dbReference type="SAM" id="MobiDB-lite"/>
    </source>
</evidence>
<dbReference type="Proteomes" id="UP000182661">
    <property type="component" value="Unassembled WGS sequence"/>
</dbReference>
<accession>A0A657LZ56</accession>
<comment type="caution">
    <text evidence="4">The sequence shown here is derived from an EMBL/GenBank/DDBJ whole genome shotgun (WGS) entry which is preliminary data.</text>
</comment>
<dbReference type="EMBL" id="LSRP01000074">
    <property type="protein sequence ID" value="OJF98888.1"/>
    <property type="molecule type" value="Genomic_DNA"/>
</dbReference>